<feature type="binding site" evidence="2">
    <location>
        <position position="118"/>
    </location>
    <ligand>
        <name>Cu cation</name>
        <dbReference type="ChEBI" id="CHEBI:23378"/>
    </ligand>
</feature>
<feature type="binding site" evidence="2">
    <location>
        <position position="114"/>
    </location>
    <ligand>
        <name>Cu cation</name>
        <dbReference type="ChEBI" id="CHEBI:23378"/>
    </ligand>
</feature>
<comment type="caution">
    <text evidence="4">The sequence shown here is derived from an EMBL/GenBank/DDBJ whole genome shotgun (WGS) entry which is preliminary data.</text>
</comment>
<proteinExistence type="inferred from homology"/>
<name>A0A4R1Q258_9GAMM</name>
<evidence type="ECO:0000256" key="1">
    <source>
        <dbReference type="ARBA" id="ARBA00010996"/>
    </source>
</evidence>
<evidence type="ECO:0000256" key="2">
    <source>
        <dbReference type="PIRSR" id="PIRSR603782-1"/>
    </source>
</evidence>
<dbReference type="Pfam" id="PF02630">
    <property type="entry name" value="SCO1-SenC"/>
    <property type="match status" value="1"/>
</dbReference>
<dbReference type="InterPro" id="IPR003782">
    <property type="entry name" value="SCO1/SenC"/>
</dbReference>
<keyword evidence="2" id="KW-0186">Copper</keyword>
<dbReference type="PANTHER" id="PTHR12151:SF25">
    <property type="entry name" value="LINALOOL DEHYDRATASE_ISOMERASE DOMAIN-CONTAINING PROTEIN"/>
    <property type="match status" value="1"/>
</dbReference>
<dbReference type="InterPro" id="IPR036249">
    <property type="entry name" value="Thioredoxin-like_sf"/>
</dbReference>
<dbReference type="Proteomes" id="UP000295169">
    <property type="component" value="Unassembled WGS sequence"/>
</dbReference>
<dbReference type="SUPFAM" id="SSF52833">
    <property type="entry name" value="Thioredoxin-like"/>
    <property type="match status" value="1"/>
</dbReference>
<accession>A0A4R1Q258</accession>
<comment type="similarity">
    <text evidence="1">Belongs to the SCO1/2 family.</text>
</comment>
<evidence type="ECO:0000313" key="5">
    <source>
        <dbReference type="Proteomes" id="UP000295169"/>
    </source>
</evidence>
<keyword evidence="2" id="KW-0479">Metal-binding</keyword>
<evidence type="ECO:0000256" key="3">
    <source>
        <dbReference type="PIRSR" id="PIRSR603782-2"/>
    </source>
</evidence>
<dbReference type="Gene3D" id="3.40.30.10">
    <property type="entry name" value="Glutaredoxin"/>
    <property type="match status" value="1"/>
</dbReference>
<feature type="disulfide bond" description="Redox-active" evidence="3">
    <location>
        <begin position="114"/>
        <end position="118"/>
    </location>
</feature>
<gene>
    <name evidence="4" type="ORF">EV691_10120</name>
</gene>
<dbReference type="EMBL" id="SMMU01000001">
    <property type="protein sequence ID" value="TCL34586.1"/>
    <property type="molecule type" value="Genomic_DNA"/>
</dbReference>
<reference evidence="4 5" key="1">
    <citation type="submission" date="2019-03" db="EMBL/GenBank/DDBJ databases">
        <title>Genomic Encyclopedia of Type Strains, Phase IV (KMG-IV): sequencing the most valuable type-strain genomes for metagenomic binning, comparative biology and taxonomic classification.</title>
        <authorList>
            <person name="Goeker M."/>
        </authorList>
    </citation>
    <scope>NUCLEOTIDE SEQUENCE [LARGE SCALE GENOMIC DNA]</scope>
    <source>
        <strain evidence="4 5">DSM 2286</strain>
    </source>
</reference>
<dbReference type="PANTHER" id="PTHR12151">
    <property type="entry name" value="ELECTRON TRANSPORT PROTIN SCO1/SENC FAMILY MEMBER"/>
    <property type="match status" value="1"/>
</dbReference>
<evidence type="ECO:0000313" key="4">
    <source>
        <dbReference type="EMBL" id="TCL34586.1"/>
    </source>
</evidence>
<dbReference type="GO" id="GO:0046872">
    <property type="term" value="F:metal ion binding"/>
    <property type="evidence" value="ECO:0007669"/>
    <property type="project" value="UniProtKB-KW"/>
</dbReference>
<organism evidence="4 5">
    <name type="scientific">Azotobacter chroococcum</name>
    <dbReference type="NCBI Taxonomy" id="353"/>
    <lineage>
        <taxon>Bacteria</taxon>
        <taxon>Pseudomonadati</taxon>
        <taxon>Pseudomonadota</taxon>
        <taxon>Gammaproteobacteria</taxon>
        <taxon>Pseudomonadales</taxon>
        <taxon>Pseudomonadaceae</taxon>
        <taxon>Azotobacter</taxon>
    </lineage>
</organism>
<sequence length="237" mass="25213">MKTFLRSLVGADLSATGGRHRSIANEFAPTRTVSISVPLGIALALLVAAAQAHEGHAPAPAAGAAAQEVKGGVPDARSYFTDTPLRDQDGRELRFYSDVLAGRVVLLNVSYTRCKDACPLITRKLREVRAALGEQAGRVHFVSLSSDPEHDSPQALKAFAAQQGADDPNWTFLTGDKANMDLVLARLGQLSQTPDGHSTLLIAGDVPNKRWSKIRPDAPPAAIAQRLQLLAEPVAGR</sequence>
<protein>
    <submittedName>
        <fullName evidence="4">Cytochrome oxidase Cu insertion factor (SCO1/SenC/PrrC family)</fullName>
    </submittedName>
</protein>
<dbReference type="RefSeq" id="WP_131298118.1">
    <property type="nucleotide sequence ID" value="NZ_JBHLST010000028.1"/>
</dbReference>
<dbReference type="CDD" id="cd02968">
    <property type="entry name" value="SCO"/>
    <property type="match status" value="1"/>
</dbReference>
<dbReference type="AlphaFoldDB" id="A0A4R1Q258"/>
<keyword evidence="3" id="KW-1015">Disulfide bond</keyword>